<evidence type="ECO:0000256" key="1">
    <source>
        <dbReference type="SAM" id="MobiDB-lite"/>
    </source>
</evidence>
<dbReference type="Gene3D" id="1.10.10.10">
    <property type="entry name" value="Winged helix-like DNA-binding domain superfamily/Winged helix DNA-binding domain"/>
    <property type="match status" value="1"/>
</dbReference>
<dbReference type="Proteomes" id="UP000597656">
    <property type="component" value="Unassembled WGS sequence"/>
</dbReference>
<dbReference type="RefSeq" id="WP_189154748.1">
    <property type="nucleotide sequence ID" value="NZ_BMNC01000003.1"/>
</dbReference>
<dbReference type="SMART" id="SM00347">
    <property type="entry name" value="HTH_MARR"/>
    <property type="match status" value="1"/>
</dbReference>
<gene>
    <name evidence="3" type="ORF">GCM10011609_23910</name>
</gene>
<feature type="compositionally biased region" description="Basic residues" evidence="1">
    <location>
        <begin position="204"/>
        <end position="213"/>
    </location>
</feature>
<dbReference type="InterPro" id="IPR000835">
    <property type="entry name" value="HTH_MarR-typ"/>
</dbReference>
<protein>
    <recommendedName>
        <fullName evidence="2">HTH marR-type domain-containing protein</fullName>
    </recommendedName>
</protein>
<name>A0ABQ2HN20_9PSEU</name>
<sequence>MTDTDGTAGLDRRLADALERLGHGMRSLAQRTAREHGLSPLQQQAVLALAQHPRNRHEVAALAAEFDVTTPTMSDAVAALERKEIVTRSPGTDGRRRSLTLTATGEEVARGLSSWDDPLTSALAGISEHDRAITLHTLLRVIGGLHSAGVVSVTHMCTTCRFFGRDEYPDPAVPHHCHLLRIPLPLAGLRTDCPEHEPADAPASKRKQRATPQ</sequence>
<feature type="region of interest" description="Disordered" evidence="1">
    <location>
        <begin position="191"/>
        <end position="213"/>
    </location>
</feature>
<accession>A0ABQ2HN20</accession>
<dbReference type="PANTHER" id="PTHR33164:SF43">
    <property type="entry name" value="HTH-TYPE TRANSCRIPTIONAL REPRESSOR YETL"/>
    <property type="match status" value="1"/>
</dbReference>
<feature type="domain" description="HTH marR-type" evidence="2">
    <location>
        <begin position="31"/>
        <end position="131"/>
    </location>
</feature>
<evidence type="ECO:0000313" key="3">
    <source>
        <dbReference type="EMBL" id="GGM86589.1"/>
    </source>
</evidence>
<keyword evidence="4" id="KW-1185">Reference proteome</keyword>
<dbReference type="InterPro" id="IPR036390">
    <property type="entry name" value="WH_DNA-bd_sf"/>
</dbReference>
<evidence type="ECO:0000313" key="4">
    <source>
        <dbReference type="Proteomes" id="UP000597656"/>
    </source>
</evidence>
<dbReference type="Pfam" id="PF12802">
    <property type="entry name" value="MarR_2"/>
    <property type="match status" value="1"/>
</dbReference>
<dbReference type="SUPFAM" id="SSF46785">
    <property type="entry name" value="Winged helix' DNA-binding domain"/>
    <property type="match status" value="1"/>
</dbReference>
<reference evidence="4" key="1">
    <citation type="journal article" date="2019" name="Int. J. Syst. Evol. Microbiol.">
        <title>The Global Catalogue of Microorganisms (GCM) 10K type strain sequencing project: providing services to taxonomists for standard genome sequencing and annotation.</title>
        <authorList>
            <consortium name="The Broad Institute Genomics Platform"/>
            <consortium name="The Broad Institute Genome Sequencing Center for Infectious Disease"/>
            <person name="Wu L."/>
            <person name="Ma J."/>
        </authorList>
    </citation>
    <scope>NUCLEOTIDE SEQUENCE [LARGE SCALE GENOMIC DNA]</scope>
    <source>
        <strain evidence="4">CGMCC 4.7319</strain>
    </source>
</reference>
<dbReference type="InterPro" id="IPR036388">
    <property type="entry name" value="WH-like_DNA-bd_sf"/>
</dbReference>
<dbReference type="InterPro" id="IPR039422">
    <property type="entry name" value="MarR/SlyA-like"/>
</dbReference>
<comment type="caution">
    <text evidence="3">The sequence shown here is derived from an EMBL/GenBank/DDBJ whole genome shotgun (WGS) entry which is preliminary data.</text>
</comment>
<dbReference type="EMBL" id="BMNC01000003">
    <property type="protein sequence ID" value="GGM86589.1"/>
    <property type="molecule type" value="Genomic_DNA"/>
</dbReference>
<evidence type="ECO:0000259" key="2">
    <source>
        <dbReference type="SMART" id="SM00347"/>
    </source>
</evidence>
<organism evidence="3 4">
    <name type="scientific">Lentzea pudingi</name>
    <dbReference type="NCBI Taxonomy" id="1789439"/>
    <lineage>
        <taxon>Bacteria</taxon>
        <taxon>Bacillati</taxon>
        <taxon>Actinomycetota</taxon>
        <taxon>Actinomycetes</taxon>
        <taxon>Pseudonocardiales</taxon>
        <taxon>Pseudonocardiaceae</taxon>
        <taxon>Lentzea</taxon>
    </lineage>
</organism>
<dbReference type="PANTHER" id="PTHR33164">
    <property type="entry name" value="TRANSCRIPTIONAL REGULATOR, MARR FAMILY"/>
    <property type="match status" value="1"/>
</dbReference>
<proteinExistence type="predicted"/>